<comment type="caution">
    <text evidence="1">The sequence shown here is derived from an EMBL/GenBank/DDBJ whole genome shotgun (WGS) entry which is preliminary data.</text>
</comment>
<evidence type="ECO:0008006" key="3">
    <source>
        <dbReference type="Google" id="ProtNLM"/>
    </source>
</evidence>
<sequence length="97" mass="11324">MKGDVRKTTLPPRLTIHNKNPMYAVYLAIYNKKNYLALSLISKTWFYNSMLPMIIHNQPFHPLQTGKKQPESSLKKLKQLLINKKASHQTEISIYII</sequence>
<proteinExistence type="predicted"/>
<dbReference type="RefSeq" id="WP_138273226.1">
    <property type="nucleotide sequence ID" value="NZ_JADNEG010000023.1"/>
</dbReference>
<protein>
    <recommendedName>
        <fullName evidence="3">Arm DNA-binding domain-containing protein</fullName>
    </recommendedName>
</protein>
<keyword evidence="2" id="KW-1185">Reference proteome</keyword>
<dbReference type="Proteomes" id="UP000434916">
    <property type="component" value="Unassembled WGS sequence"/>
</dbReference>
<evidence type="ECO:0000313" key="2">
    <source>
        <dbReference type="Proteomes" id="UP000434916"/>
    </source>
</evidence>
<accession>A0ABW9SE34</accession>
<gene>
    <name evidence="1" type="ORF">GMD82_11995</name>
</gene>
<dbReference type="EMBL" id="WNCN01000014">
    <property type="protein sequence ID" value="MTU40171.1"/>
    <property type="molecule type" value="Genomic_DNA"/>
</dbReference>
<reference evidence="1 2" key="1">
    <citation type="journal article" date="2019" name="Nat. Med.">
        <title>A library of human gut bacterial isolates paired with longitudinal multiomics data enables mechanistic microbiome research.</title>
        <authorList>
            <person name="Poyet M."/>
            <person name="Groussin M."/>
            <person name="Gibbons S.M."/>
            <person name="Avila-Pacheco J."/>
            <person name="Jiang X."/>
            <person name="Kearney S.M."/>
            <person name="Perrotta A.R."/>
            <person name="Berdy B."/>
            <person name="Zhao S."/>
            <person name="Lieberman T.D."/>
            <person name="Swanson P.K."/>
            <person name="Smith M."/>
            <person name="Roesemann S."/>
            <person name="Alexander J.E."/>
            <person name="Rich S.A."/>
            <person name="Livny J."/>
            <person name="Vlamakis H."/>
            <person name="Clish C."/>
            <person name="Bullock K."/>
            <person name="Deik A."/>
            <person name="Scott J."/>
            <person name="Pierce K.A."/>
            <person name="Xavier R.J."/>
            <person name="Alm E.J."/>
        </authorList>
    </citation>
    <scope>NUCLEOTIDE SEQUENCE [LARGE SCALE GENOMIC DNA]</scope>
    <source>
        <strain evidence="1 2">BIOML-A29</strain>
    </source>
</reference>
<name>A0ABW9SE34_9BACT</name>
<evidence type="ECO:0000313" key="1">
    <source>
        <dbReference type="EMBL" id="MTU40171.1"/>
    </source>
</evidence>
<organism evidence="1 2">
    <name type="scientific">Parabacteroides merdae</name>
    <dbReference type="NCBI Taxonomy" id="46503"/>
    <lineage>
        <taxon>Bacteria</taxon>
        <taxon>Pseudomonadati</taxon>
        <taxon>Bacteroidota</taxon>
        <taxon>Bacteroidia</taxon>
        <taxon>Bacteroidales</taxon>
        <taxon>Tannerellaceae</taxon>
        <taxon>Parabacteroides</taxon>
    </lineage>
</organism>